<dbReference type="EMBL" id="BRZM01000079">
    <property type="protein sequence ID" value="GLD65355.1"/>
    <property type="molecule type" value="Genomic_DNA"/>
</dbReference>
<sequence length="98" mass="10703">MLRCVCGSGKAGLLEEKTLGCLFWINHLIPPPQGQQSIGYCRSLHKNSPLSPTAVECHIYVIPAFTWILTLAILLAHTVIQPITSLLTLLKGILLIVT</sequence>
<proteinExistence type="predicted"/>
<evidence type="ECO:0000256" key="1">
    <source>
        <dbReference type="SAM" id="Phobius"/>
    </source>
</evidence>
<keyword evidence="1" id="KW-1133">Transmembrane helix</keyword>
<accession>A0AAD3REX1</accession>
<reference evidence="2" key="1">
    <citation type="submission" date="2022-08" db="EMBL/GenBank/DDBJ databases">
        <title>Genome sequencing of akame (Lates japonicus).</title>
        <authorList>
            <person name="Hashiguchi Y."/>
            <person name="Takahashi H."/>
        </authorList>
    </citation>
    <scope>NUCLEOTIDE SEQUENCE</scope>
    <source>
        <strain evidence="2">Kochi</strain>
    </source>
</reference>
<organism evidence="2 3">
    <name type="scientific">Lates japonicus</name>
    <name type="common">Japanese lates</name>
    <dbReference type="NCBI Taxonomy" id="270547"/>
    <lineage>
        <taxon>Eukaryota</taxon>
        <taxon>Metazoa</taxon>
        <taxon>Chordata</taxon>
        <taxon>Craniata</taxon>
        <taxon>Vertebrata</taxon>
        <taxon>Euteleostomi</taxon>
        <taxon>Actinopterygii</taxon>
        <taxon>Neopterygii</taxon>
        <taxon>Teleostei</taxon>
        <taxon>Neoteleostei</taxon>
        <taxon>Acanthomorphata</taxon>
        <taxon>Carangaria</taxon>
        <taxon>Carangaria incertae sedis</taxon>
        <taxon>Centropomidae</taxon>
        <taxon>Lates</taxon>
    </lineage>
</organism>
<name>A0AAD3REX1_LATJO</name>
<evidence type="ECO:0000313" key="3">
    <source>
        <dbReference type="Proteomes" id="UP001279410"/>
    </source>
</evidence>
<comment type="caution">
    <text evidence="2">The sequence shown here is derived from an EMBL/GenBank/DDBJ whole genome shotgun (WGS) entry which is preliminary data.</text>
</comment>
<feature type="transmembrane region" description="Helical" evidence="1">
    <location>
        <begin position="59"/>
        <end position="80"/>
    </location>
</feature>
<evidence type="ECO:0000313" key="2">
    <source>
        <dbReference type="EMBL" id="GLD65355.1"/>
    </source>
</evidence>
<keyword evidence="3" id="KW-1185">Reference proteome</keyword>
<gene>
    <name evidence="2" type="ORF">AKAME5_001683000</name>
</gene>
<dbReference type="AlphaFoldDB" id="A0AAD3REX1"/>
<keyword evidence="1" id="KW-0472">Membrane</keyword>
<keyword evidence="1" id="KW-0812">Transmembrane</keyword>
<dbReference type="Proteomes" id="UP001279410">
    <property type="component" value="Unassembled WGS sequence"/>
</dbReference>
<protein>
    <submittedName>
        <fullName evidence="2">Uncharacterized protein</fullName>
    </submittedName>
</protein>
<feature type="non-terminal residue" evidence="2">
    <location>
        <position position="98"/>
    </location>
</feature>